<keyword evidence="2" id="KW-0472">Membrane</keyword>
<dbReference type="STRING" id="1229909.NSED_05255"/>
<evidence type="ECO:0000313" key="4">
    <source>
        <dbReference type="Proteomes" id="UP000006100"/>
    </source>
</evidence>
<dbReference type="PATRIC" id="fig|1229909.8.peg.1149"/>
<sequence>MKNGEKMNTKKPILFLLAITILFGTNLHSVNAQNLEALSDYSIKLAISPSHLESGIAQHDVGYVFVLSKHGVPITSTYDVPISLSSDDSTIASVPNKIILKANEEYASFPITTSDKSGSTTITANLNGKITFQKIEIGTDETYLPDDLILELNLPTNKMHVNSEMPFTMFLKTDDGVIVRAPNDVDIVLEYDDLLATTDSKILTIKKGNYYTWGTIYAHEKVGNTFIRAIHTDSGLDVAKSIQISSTLPTSLKLSIFPKLIPAEFDRTLDIFVSVVDSDGNPTKTPHDIPLDFFSSEQYPIGENLDKISQSEKPIIKKNQFGYLLQQKYSLQNLLKNDILIGVSSVGYGTATDTFRTVGKSIELDQNQRSTDYNFDEKDYDATVNVFGLDKIPSNATAFFTYQLSLIEDDEDDDGFRPDGTEIKIHPNCLEQSDDDSSGSDSNGITHNTELDPDDIILYSIDCLEEGELYPVQSNENQYSDGFVQKINVISSNEKIAQIDNGGKIPSSYSYGTATVSTGQQTGPVKISASVNGVGTGSFTSEVINTLEQKEILLFSPTGKDNIIFDRDGFFDIFLISLDAKERPKVMKESGKYLITPTNGLIEIEKGTTFTFTQLRSDSFDTPTDETVLLLTVEPIGENANLSLESSKIFTTHPTSQLQVFLPVDKMNADHQQNVGVIQLVDLQGNPVIPKFDVKSKIVSSKDTIAQIIDDAVIPAGSSYAPFSIKTTGFVGDAIISASAKGVNGTSLSFNSASSQTQLKIFTGGLDNEIPVDEQIEFRLFVDDENADSVPGASIKIIANEEEALITPDVVRTNSDGSAIVSLTALKGPDISFEIIATAEGYAEGKDSFTVNVDAPDKVFDSIDLELPEWVIYIVIGGILLVGIVVFMFLKKSKTDLEEEWEEEEL</sequence>
<dbReference type="AlphaFoldDB" id="K0BCW2"/>
<dbReference type="HOGENOM" id="CLU_331683_0_0_2"/>
<dbReference type="OrthoDB" id="11964at2157"/>
<dbReference type="EMBL" id="CP003843">
    <property type="protein sequence ID" value="AFS82855.1"/>
    <property type="molecule type" value="Genomic_DNA"/>
</dbReference>
<proteinExistence type="predicted"/>
<organism evidence="3 4">
    <name type="scientific">Candidatus Nitrosopumilus sediminis</name>
    <dbReference type="NCBI Taxonomy" id="1229909"/>
    <lineage>
        <taxon>Archaea</taxon>
        <taxon>Nitrososphaerota</taxon>
        <taxon>Nitrososphaeria</taxon>
        <taxon>Nitrosopumilales</taxon>
        <taxon>Nitrosopumilaceae</taxon>
        <taxon>Nitrosopumilus</taxon>
    </lineage>
</organism>
<name>K0BCW2_9ARCH</name>
<dbReference type="Proteomes" id="UP000006100">
    <property type="component" value="Chromosome"/>
</dbReference>
<feature type="region of interest" description="Disordered" evidence="1">
    <location>
        <begin position="425"/>
        <end position="449"/>
    </location>
</feature>
<evidence type="ECO:0000256" key="1">
    <source>
        <dbReference type="SAM" id="MobiDB-lite"/>
    </source>
</evidence>
<keyword evidence="2" id="KW-0812">Transmembrane</keyword>
<evidence type="ECO:0000256" key="2">
    <source>
        <dbReference type="SAM" id="Phobius"/>
    </source>
</evidence>
<gene>
    <name evidence="3" type="ORF">NSED_05255</name>
</gene>
<dbReference type="eggNOG" id="arCOG11939">
    <property type="taxonomic scope" value="Archaea"/>
</dbReference>
<accession>K0BCW2</accession>
<feature type="transmembrane region" description="Helical" evidence="2">
    <location>
        <begin position="870"/>
        <end position="890"/>
    </location>
</feature>
<dbReference type="KEGG" id="nir:NSED_05255"/>
<protein>
    <submittedName>
        <fullName evidence="3">Uncharacterized protein</fullName>
    </submittedName>
</protein>
<reference evidence="3 4" key="1">
    <citation type="journal article" date="2012" name="J. Bacteriol.">
        <title>Draft Genome Sequence of an Ammonia-Oxidizing Archaeon, "Candidatus Nitrosopumilus sediminis" AR2, from Svalbard in the Arctic Circle.</title>
        <authorList>
            <person name="Park S.J."/>
            <person name="Kim J.G."/>
            <person name="Jung M.Y."/>
            <person name="Kim S.J."/>
            <person name="Cha I.T."/>
            <person name="Ghai R."/>
            <person name="Martin-Cuadrado A.B."/>
            <person name="Rodriguez-Valera F."/>
            <person name="Rhee S.K."/>
        </authorList>
    </citation>
    <scope>NUCLEOTIDE SEQUENCE [LARGE SCALE GENOMIC DNA]</scope>
    <source>
        <strain evidence="3 4">AR2</strain>
    </source>
</reference>
<evidence type="ECO:0000313" key="3">
    <source>
        <dbReference type="EMBL" id="AFS82855.1"/>
    </source>
</evidence>
<keyword evidence="4" id="KW-1185">Reference proteome</keyword>
<keyword evidence="2" id="KW-1133">Transmembrane helix</keyword>